<dbReference type="Proteomes" id="UP000320212">
    <property type="component" value="Unassembled WGS sequence"/>
</dbReference>
<organism evidence="9 10">
    <name type="scientific">Haloferax volcanii</name>
    <name type="common">Halobacterium volcanii</name>
    <dbReference type="NCBI Taxonomy" id="2246"/>
    <lineage>
        <taxon>Archaea</taxon>
        <taxon>Methanobacteriati</taxon>
        <taxon>Methanobacteriota</taxon>
        <taxon>Stenosarchaea group</taxon>
        <taxon>Halobacteria</taxon>
        <taxon>Halobacteriales</taxon>
        <taxon>Haloferacaceae</taxon>
        <taxon>Haloferax</taxon>
    </lineage>
</organism>
<feature type="domain" description="Oxo-4-hydroxy-4-carboxy-5-ureidoimidazoline decarboxylase" evidence="8">
    <location>
        <begin position="10"/>
        <end position="162"/>
    </location>
</feature>
<evidence type="ECO:0000256" key="5">
    <source>
        <dbReference type="ARBA" id="ARBA00022793"/>
    </source>
</evidence>
<keyword evidence="6 9" id="KW-0456">Lyase</keyword>
<dbReference type="UniPathway" id="UPA00394">
    <property type="reaction ID" value="UER00652"/>
</dbReference>
<dbReference type="PANTHER" id="PTHR43466:SF1">
    <property type="entry name" value="2-OXO-4-HYDROXY-4-CARBOXY-5-UREIDOIMIDAZOLINE DECARBOXYLASE-RELATED"/>
    <property type="match status" value="1"/>
</dbReference>
<evidence type="ECO:0000256" key="1">
    <source>
        <dbReference type="ARBA" id="ARBA00001163"/>
    </source>
</evidence>
<name>A0A558GEX0_HALVO</name>
<dbReference type="RefSeq" id="WP_115803653.1">
    <property type="nucleotide sequence ID" value="NZ_CP106967.1"/>
</dbReference>
<evidence type="ECO:0000256" key="7">
    <source>
        <dbReference type="SAM" id="MobiDB-lite"/>
    </source>
</evidence>
<accession>A0A558GEX0</accession>
<comment type="catalytic activity">
    <reaction evidence="1">
        <text>5-hydroxy-2-oxo-4-ureido-2,5-dihydro-1H-imidazole-5-carboxylate + H(+) = (S)-allantoin + CO2</text>
        <dbReference type="Rhea" id="RHEA:26301"/>
        <dbReference type="ChEBI" id="CHEBI:15378"/>
        <dbReference type="ChEBI" id="CHEBI:15678"/>
        <dbReference type="ChEBI" id="CHEBI:16526"/>
        <dbReference type="ChEBI" id="CHEBI:58639"/>
        <dbReference type="EC" id="4.1.1.97"/>
    </reaction>
</comment>
<dbReference type="EMBL" id="VMTR01000005">
    <property type="protein sequence ID" value="TVT96315.1"/>
    <property type="molecule type" value="Genomic_DNA"/>
</dbReference>
<dbReference type="GO" id="GO:0019628">
    <property type="term" value="P:urate catabolic process"/>
    <property type="evidence" value="ECO:0007669"/>
    <property type="project" value="UniProtKB-UniPathway"/>
</dbReference>
<reference evidence="9 10" key="1">
    <citation type="submission" date="2019-07" db="EMBL/GenBank/DDBJ databases">
        <title>Draft genome sequence of Haloferax volcanii SS0101, isolated from salt farm in Samut Sakhon, Thailand.</title>
        <authorList>
            <person name="Wanthongcharoen S."/>
            <person name="Yamprayoonswat W."/>
            <person name="Ruangsuj P."/>
            <person name="Thongpramul N."/>
            <person name="Jumpathong W."/>
            <person name="Sittihan S."/>
            <person name="Kanjanavas P."/>
            <person name="Yasawong M."/>
        </authorList>
    </citation>
    <scope>NUCLEOTIDE SEQUENCE [LARGE SCALE GENOMIC DNA]</scope>
    <source>
        <strain evidence="9 10">SS0101</strain>
    </source>
</reference>
<dbReference type="InterPro" id="IPR018020">
    <property type="entry name" value="OHCU_decarboxylase"/>
</dbReference>
<comment type="caution">
    <text evidence="9">The sequence shown here is derived from an EMBL/GenBank/DDBJ whole genome shotgun (WGS) entry which is preliminary data.</text>
</comment>
<dbReference type="InterPro" id="IPR017580">
    <property type="entry name" value="OHCU_decarboxylase-1"/>
</dbReference>
<dbReference type="GO" id="GO:0006144">
    <property type="term" value="P:purine nucleobase metabolic process"/>
    <property type="evidence" value="ECO:0007669"/>
    <property type="project" value="UniProtKB-KW"/>
</dbReference>
<dbReference type="Gene3D" id="1.10.3330.10">
    <property type="entry name" value="Oxo-4-hydroxy-4-carboxy-5-ureidoimidazoline decarboxylase"/>
    <property type="match status" value="1"/>
</dbReference>
<dbReference type="GO" id="GO:0051997">
    <property type="term" value="F:2-oxo-4-hydroxy-4-carboxy-5-ureidoimidazoline decarboxylase activity"/>
    <property type="evidence" value="ECO:0007669"/>
    <property type="project" value="UniProtKB-EC"/>
</dbReference>
<dbReference type="GO" id="GO:0000255">
    <property type="term" value="P:allantoin metabolic process"/>
    <property type="evidence" value="ECO:0007669"/>
    <property type="project" value="InterPro"/>
</dbReference>
<evidence type="ECO:0000256" key="2">
    <source>
        <dbReference type="ARBA" id="ARBA00004754"/>
    </source>
</evidence>
<evidence type="ECO:0000256" key="6">
    <source>
        <dbReference type="ARBA" id="ARBA00023239"/>
    </source>
</evidence>
<evidence type="ECO:0000256" key="4">
    <source>
        <dbReference type="ARBA" id="ARBA00022631"/>
    </source>
</evidence>
<evidence type="ECO:0000259" key="8">
    <source>
        <dbReference type="Pfam" id="PF09349"/>
    </source>
</evidence>
<sequence length="168" mass="19267">MHELTLQQVNRLDDDSFVDALGEIYEHSPWVAERARSSRPFSSVDELRSAMKRAVEDASREKQLQLLRAHPDLGERTEMTDASEAEQASAGLDSLSRSQYETFQRLNETYRERFGFPFVMAVKDENPDAIAAAMERRVDHSESTEFRTALDEVHTIAELRLAERFSSE</sequence>
<evidence type="ECO:0000256" key="3">
    <source>
        <dbReference type="ARBA" id="ARBA00012257"/>
    </source>
</evidence>
<keyword evidence="5" id="KW-0210">Decarboxylase</keyword>
<evidence type="ECO:0000313" key="10">
    <source>
        <dbReference type="Proteomes" id="UP000320212"/>
    </source>
</evidence>
<dbReference type="InterPro" id="IPR036778">
    <property type="entry name" value="OHCU_decarboxylase_sf"/>
</dbReference>
<evidence type="ECO:0000313" key="9">
    <source>
        <dbReference type="EMBL" id="TVT96315.1"/>
    </source>
</evidence>
<dbReference type="SUPFAM" id="SSF158694">
    <property type="entry name" value="UraD-Like"/>
    <property type="match status" value="1"/>
</dbReference>
<dbReference type="PANTHER" id="PTHR43466">
    <property type="entry name" value="2-OXO-4-HYDROXY-4-CARBOXY-5-UREIDOIMIDAZOLINE DECARBOXYLASE-RELATED"/>
    <property type="match status" value="1"/>
</dbReference>
<dbReference type="Pfam" id="PF09349">
    <property type="entry name" value="OHCU_decarbox"/>
    <property type="match status" value="1"/>
</dbReference>
<keyword evidence="4" id="KW-0659">Purine metabolism</keyword>
<dbReference type="AlphaFoldDB" id="A0A558GEX0"/>
<dbReference type="NCBIfam" id="TIGR03164">
    <property type="entry name" value="UHCUDC"/>
    <property type="match status" value="1"/>
</dbReference>
<comment type="pathway">
    <text evidence="2">Purine metabolism; urate degradation; (S)-allantoin from urate: step 3/3.</text>
</comment>
<feature type="region of interest" description="Disordered" evidence="7">
    <location>
        <begin position="70"/>
        <end position="94"/>
    </location>
</feature>
<feature type="compositionally biased region" description="Basic and acidic residues" evidence="7">
    <location>
        <begin position="70"/>
        <end position="79"/>
    </location>
</feature>
<dbReference type="GeneID" id="300253773"/>
<dbReference type="EC" id="4.1.1.97" evidence="3"/>
<proteinExistence type="predicted"/>
<gene>
    <name evidence="9" type="primary">uraD</name>
    <name evidence="9" type="ORF">FQA18_01755</name>
</gene>
<protein>
    <recommendedName>
        <fullName evidence="3">2-oxo-4-hydroxy-4-carboxy-5-ureidoimidazoline decarboxylase</fullName>
        <ecNumber evidence="3">4.1.1.97</ecNumber>
    </recommendedName>
</protein>